<protein>
    <submittedName>
        <fullName evidence="1">Uncharacterized protein</fullName>
    </submittedName>
</protein>
<evidence type="ECO:0000313" key="1">
    <source>
        <dbReference type="EMBL" id="BBX04673.1"/>
    </source>
</evidence>
<accession>A0AAD1HIF6</accession>
<reference evidence="1 2" key="1">
    <citation type="journal article" date="2019" name="Emerg. Microbes Infect.">
        <title>Comprehensive subspecies identification of 175 nontuberculous mycobacteria species based on 7547 genomic profiles.</title>
        <authorList>
            <person name="Matsumoto Y."/>
            <person name="Kinjo T."/>
            <person name="Motooka D."/>
            <person name="Nabeya D."/>
            <person name="Jung N."/>
            <person name="Uechi K."/>
            <person name="Horii T."/>
            <person name="Iida T."/>
            <person name="Fujita J."/>
            <person name="Nakamura S."/>
        </authorList>
    </citation>
    <scope>NUCLEOTIDE SEQUENCE [LARGE SCALE GENOMIC DNA]</scope>
    <source>
        <strain evidence="1 2">JCM 6375</strain>
    </source>
</reference>
<gene>
    <name evidence="1" type="ORF">MMOR_56090</name>
</gene>
<proteinExistence type="predicted"/>
<dbReference type="KEGG" id="mmor:MMOR_56090"/>
<dbReference type="Proteomes" id="UP000466681">
    <property type="component" value="Chromosome"/>
</dbReference>
<name>A0AAD1HIF6_9MYCO</name>
<evidence type="ECO:0000313" key="2">
    <source>
        <dbReference type="Proteomes" id="UP000466681"/>
    </source>
</evidence>
<dbReference type="EMBL" id="AP022560">
    <property type="protein sequence ID" value="BBX04673.1"/>
    <property type="molecule type" value="Genomic_DNA"/>
</dbReference>
<dbReference type="AlphaFoldDB" id="A0AAD1HIF6"/>
<dbReference type="RefSeq" id="WP_163658236.1">
    <property type="nucleotide sequence ID" value="NZ_AP022560.1"/>
</dbReference>
<organism evidence="1 2">
    <name type="scientific">Mycolicibacterium moriokaense</name>
    <dbReference type="NCBI Taxonomy" id="39691"/>
    <lineage>
        <taxon>Bacteria</taxon>
        <taxon>Bacillati</taxon>
        <taxon>Actinomycetota</taxon>
        <taxon>Actinomycetes</taxon>
        <taxon>Mycobacteriales</taxon>
        <taxon>Mycobacteriaceae</taxon>
        <taxon>Mycolicibacterium</taxon>
    </lineage>
</organism>
<keyword evidence="2" id="KW-1185">Reference proteome</keyword>
<dbReference type="Gene3D" id="1.10.357.10">
    <property type="entry name" value="Tetracycline Repressor, domain 2"/>
    <property type="match status" value="1"/>
</dbReference>
<sequence length="51" mass="5597">MPVSNPKDLAGTIWSLLHGVSTLTIGRHLTNVGIREDAEAITERALRQMLI</sequence>